<dbReference type="PANTHER" id="PTHR23113:SF368">
    <property type="entry name" value="CELL DIVISION CONTROL PROTEIN 25"/>
    <property type="match status" value="1"/>
</dbReference>
<feature type="compositionally biased region" description="Polar residues" evidence="3">
    <location>
        <begin position="935"/>
        <end position="962"/>
    </location>
</feature>
<dbReference type="GO" id="GO:0007265">
    <property type="term" value="P:Ras protein signal transduction"/>
    <property type="evidence" value="ECO:0000318"/>
    <property type="project" value="GO_Central"/>
</dbReference>
<dbReference type="SMART" id="SM00147">
    <property type="entry name" value="RasGEF"/>
    <property type="match status" value="1"/>
</dbReference>
<feature type="compositionally biased region" description="Polar residues" evidence="3">
    <location>
        <begin position="678"/>
        <end position="688"/>
    </location>
</feature>
<dbReference type="InterPro" id="IPR001895">
    <property type="entry name" value="RASGEF_cat_dom"/>
</dbReference>
<gene>
    <name evidence="5" type="ORF">NEMVEDRAFT_v1g201713</name>
</gene>
<evidence type="ECO:0000256" key="3">
    <source>
        <dbReference type="SAM" id="MobiDB-lite"/>
    </source>
</evidence>
<dbReference type="Gene3D" id="1.10.840.10">
    <property type="entry name" value="Ras guanine-nucleotide exchange factors catalytic domain"/>
    <property type="match status" value="1"/>
</dbReference>
<feature type="compositionally biased region" description="Polar residues" evidence="3">
    <location>
        <begin position="1023"/>
        <end position="1032"/>
    </location>
</feature>
<feature type="non-terminal residue" evidence="5">
    <location>
        <position position="1"/>
    </location>
</feature>
<feature type="compositionally biased region" description="Polar residues" evidence="3">
    <location>
        <begin position="262"/>
        <end position="271"/>
    </location>
</feature>
<feature type="compositionally biased region" description="Basic and acidic residues" evidence="3">
    <location>
        <begin position="784"/>
        <end position="794"/>
    </location>
</feature>
<keyword evidence="1 2" id="KW-0344">Guanine-nucleotide releasing factor</keyword>
<feature type="compositionally biased region" description="Polar residues" evidence="3">
    <location>
        <begin position="411"/>
        <end position="420"/>
    </location>
</feature>
<organism evidence="5 6">
    <name type="scientific">Nematostella vectensis</name>
    <name type="common">Starlet sea anemone</name>
    <dbReference type="NCBI Taxonomy" id="45351"/>
    <lineage>
        <taxon>Eukaryota</taxon>
        <taxon>Metazoa</taxon>
        <taxon>Cnidaria</taxon>
        <taxon>Anthozoa</taxon>
        <taxon>Hexacorallia</taxon>
        <taxon>Actiniaria</taxon>
        <taxon>Edwardsiidae</taxon>
        <taxon>Nematostella</taxon>
    </lineage>
</organism>
<evidence type="ECO:0000313" key="5">
    <source>
        <dbReference type="EMBL" id="EDO45316.1"/>
    </source>
</evidence>
<dbReference type="PROSITE" id="PS50009">
    <property type="entry name" value="RASGEF_CAT"/>
    <property type="match status" value="1"/>
</dbReference>
<accession>A7RT22</accession>
<feature type="region of interest" description="Disordered" evidence="3">
    <location>
        <begin position="184"/>
        <end position="724"/>
    </location>
</feature>
<dbReference type="OMA" id="NQEGHDQ"/>
<feature type="domain" description="Ras-GEF" evidence="4">
    <location>
        <begin position="1150"/>
        <end position="1385"/>
    </location>
</feature>
<feature type="region of interest" description="Disordered" evidence="3">
    <location>
        <begin position="745"/>
        <end position="831"/>
    </location>
</feature>
<dbReference type="EMBL" id="DS469536">
    <property type="protein sequence ID" value="EDO45316.1"/>
    <property type="molecule type" value="Genomic_DNA"/>
</dbReference>
<dbReference type="Proteomes" id="UP000001593">
    <property type="component" value="Unassembled WGS sequence"/>
</dbReference>
<feature type="compositionally biased region" description="Low complexity" evidence="3">
    <location>
        <begin position="704"/>
        <end position="720"/>
    </location>
</feature>
<feature type="compositionally biased region" description="Low complexity" evidence="3">
    <location>
        <begin position="190"/>
        <end position="207"/>
    </location>
</feature>
<feature type="compositionally biased region" description="Polar residues" evidence="3">
    <location>
        <begin position="591"/>
        <end position="604"/>
    </location>
</feature>
<dbReference type="GO" id="GO:0005085">
    <property type="term" value="F:guanyl-nucleotide exchange factor activity"/>
    <property type="evidence" value="ECO:0000318"/>
    <property type="project" value="GO_Central"/>
</dbReference>
<evidence type="ECO:0000259" key="4">
    <source>
        <dbReference type="PROSITE" id="PS50009"/>
    </source>
</evidence>
<feature type="compositionally biased region" description="Basic and acidic residues" evidence="3">
    <location>
        <begin position="748"/>
        <end position="759"/>
    </location>
</feature>
<dbReference type="PhylomeDB" id="A7RT22"/>
<dbReference type="PANTHER" id="PTHR23113">
    <property type="entry name" value="GUANINE NUCLEOTIDE EXCHANGE FACTOR"/>
    <property type="match status" value="1"/>
</dbReference>
<reference evidence="5 6" key="1">
    <citation type="journal article" date="2007" name="Science">
        <title>Sea anemone genome reveals ancestral eumetazoan gene repertoire and genomic organization.</title>
        <authorList>
            <person name="Putnam N.H."/>
            <person name="Srivastava M."/>
            <person name="Hellsten U."/>
            <person name="Dirks B."/>
            <person name="Chapman J."/>
            <person name="Salamov A."/>
            <person name="Terry A."/>
            <person name="Shapiro H."/>
            <person name="Lindquist E."/>
            <person name="Kapitonov V.V."/>
            <person name="Jurka J."/>
            <person name="Genikhovich G."/>
            <person name="Grigoriev I.V."/>
            <person name="Lucas S.M."/>
            <person name="Steele R.E."/>
            <person name="Finnerty J.R."/>
            <person name="Technau U."/>
            <person name="Martindale M.Q."/>
            <person name="Rokhsar D.S."/>
        </authorList>
    </citation>
    <scope>NUCLEOTIDE SEQUENCE [LARGE SCALE GENOMIC DNA]</scope>
    <source>
        <strain evidence="6">CH2 X CH6</strain>
    </source>
</reference>
<dbReference type="InterPro" id="IPR023578">
    <property type="entry name" value="Ras_GEF_dom_sf"/>
</dbReference>
<feature type="region of interest" description="Disordered" evidence="3">
    <location>
        <begin position="858"/>
        <end position="988"/>
    </location>
</feature>
<evidence type="ECO:0000256" key="1">
    <source>
        <dbReference type="ARBA" id="ARBA00022658"/>
    </source>
</evidence>
<feature type="compositionally biased region" description="Polar residues" evidence="3">
    <location>
        <begin position="645"/>
        <end position="654"/>
    </location>
</feature>
<feature type="region of interest" description="Disordered" evidence="3">
    <location>
        <begin position="98"/>
        <end position="120"/>
    </location>
</feature>
<dbReference type="InParanoid" id="A7RT22"/>
<dbReference type="Pfam" id="PF00617">
    <property type="entry name" value="RasGEF"/>
    <property type="match status" value="1"/>
</dbReference>
<feature type="compositionally biased region" description="Low complexity" evidence="3">
    <location>
        <begin position="1039"/>
        <end position="1057"/>
    </location>
</feature>
<sequence length="1437" mass="155589">RRDVFACIGRFPRLGRRSRRRRLLRLPGESRGSQQRPKEWYKDGLIIGDRQLPKSWIIEVGSDLYIVTLRKKRSKKCGKRRTRDKKCIEALRAQSKRDKRRSFARDPWSPNKRSERKQKRVKRWFRKNAYKYISRNLHQTLSKEHSSKSLRQILFDSLSWLTEFRGSGYGGMFSLFMADRNEPPSVCGQNSSASSGGSSSGDGNDSAPVPVNQEGHDQTSSPVSGDDSAPVPVNQEGHDQTSSPVSGYDSAPVLVNQEGHDQTSSPVSGNDSAPVPVNQEGHDQTSSPVSGDDSAPVPVNQEGHDQTSSPVSGDDSAPVPVNQEGHDQTSSPVSGDDSAPVPVNQEGHDQTSSPVSGDDSAPVPVNQEGHDQTSSPVSGDDSAPEGHDQTSSPVSGDDSAPVPVNQEGHDQTSSPVSGNDSAPVPVNQEGHDQTSSPVSGDDSAPVPVNQEGHDQTSSPVSGDDSAPVPVNQEGHDQTSSPVSGDDSAPVPVNQEGHDQTSSVVTGSTNEAPVPENKEGHDQTSSAVTGDVSAPMPENQERHDQTYSAVTVDVSAPVQENQEGHDQTSSAVAGGDVSAPVPENQEGHDQESSGVTCSANEALTENQEDSTLRGGENGAGDKSIDATTPQDQEEHDHEPALLPTTLEGSGNTSDTAEPRDQERNNQPASPPTALEGTASAKTPQDQVESGNADPVCSIESQGEGSSASDQSISSSKDQSQQELRTMIQEILSVSVEDISFPGSAAHKKALTDHRSTEISHGESPSTQFDQKSSHADGELSNDLKNINDDLCRSDSVKPVSSIQGTTEEHETKDSPVATEEQDTERTCVVTETQGSEAALITTEEQEMEKALVATDVQNMKKASVSTEEQDIEKTSVATEEQGTEKSMITTEAQETEDTSVVKQEQETKKTSSAPEEQGKEKSMITTEVQKMEETSVAKQEQGTDETSVATEEQETGKTAGNRSSSEDAIVAPKAEVDLSTPKNSASSAPISIEAANVKQIHTSIISATKAKATASSGQLRHATENATPAQPASSPGLEQPATATVPLVPVTKPTKVAPSPEPQRREIKMTAWDTEYSRNTEGNQQRAATSDTAEDPEDDTQTCTDTAQNPQGCIDRFVQRLRRLLKRRNRVTPTFACDGELNVPVNLSDVNPSAFAEELTMIDSEMLRAIEFDEIKNGAWREIDVEQRSPHVHAMIEFYNRLSAICVANILSKESAKDRAKIITKIIKIAEKCAQFNNFNSCKALLISFRFHVVSRLCDTWKQVPRRAKSTMGHLLAMTSSRDQKAILRRHQKVCKKQGVNSIQFLGDVLHQVHYIERCYSQKSSAYKPAAGDLSLNYTHKNVASGTSTSRVQPSSISGETFNPNDVIPETVEQELRHIWQTYQDAAQGYRFSRRPAVKAFLMNATINDPEDNVDLSYDLEPWRKGEDFPHPSQESLL</sequence>
<feature type="region of interest" description="Disordered" evidence="3">
    <location>
        <begin position="1014"/>
        <end position="1106"/>
    </location>
</feature>
<dbReference type="GO" id="GO:0005886">
    <property type="term" value="C:plasma membrane"/>
    <property type="evidence" value="ECO:0000318"/>
    <property type="project" value="GO_Central"/>
</dbReference>
<feature type="region of interest" description="Disordered" evidence="3">
    <location>
        <begin position="1344"/>
        <end position="1364"/>
    </location>
</feature>
<evidence type="ECO:0000313" key="6">
    <source>
        <dbReference type="Proteomes" id="UP000001593"/>
    </source>
</evidence>
<dbReference type="STRING" id="45351.A7RT22"/>
<proteinExistence type="predicted"/>
<name>A7RT22_NEMVE</name>
<feature type="compositionally biased region" description="Polar residues" evidence="3">
    <location>
        <begin position="499"/>
        <end position="510"/>
    </location>
</feature>
<dbReference type="InterPro" id="IPR036964">
    <property type="entry name" value="RASGEF_cat_dom_sf"/>
</dbReference>
<dbReference type="SUPFAM" id="SSF48366">
    <property type="entry name" value="Ras GEF"/>
    <property type="match status" value="1"/>
</dbReference>
<dbReference type="eggNOG" id="KOG3417">
    <property type="taxonomic scope" value="Eukaryota"/>
</dbReference>
<feature type="compositionally biased region" description="Polar residues" evidence="3">
    <location>
        <begin position="874"/>
        <end position="901"/>
    </location>
</feature>
<dbReference type="InterPro" id="IPR008937">
    <property type="entry name" value="Ras-like_GEF"/>
</dbReference>
<keyword evidence="6" id="KW-1185">Reference proteome</keyword>
<feature type="compositionally biased region" description="Polar residues" evidence="3">
    <location>
        <begin position="1076"/>
        <end position="1090"/>
    </location>
</feature>
<evidence type="ECO:0000256" key="2">
    <source>
        <dbReference type="PROSITE-ProRule" id="PRU00168"/>
    </source>
</evidence>
<protein>
    <recommendedName>
        <fullName evidence="4">Ras-GEF domain-containing protein</fullName>
    </recommendedName>
</protein>
<feature type="compositionally biased region" description="Polar residues" evidence="3">
    <location>
        <begin position="1344"/>
        <end position="1363"/>
    </location>
</feature>
<dbReference type="HOGENOM" id="CLU_252131_0_0_1"/>